<dbReference type="InterPro" id="IPR012340">
    <property type="entry name" value="NA-bd_OB-fold"/>
</dbReference>
<comment type="caution">
    <text evidence="4">The sequence shown here is derived from an EMBL/GenBank/DDBJ whole genome shotgun (WGS) entry which is preliminary data.</text>
</comment>
<evidence type="ECO:0000313" key="5">
    <source>
        <dbReference type="Proteomes" id="UP000534306"/>
    </source>
</evidence>
<gene>
    <name evidence="3" type="ORF">HNR71_003370</name>
    <name evidence="4" type="ORF">HPO96_05370</name>
</gene>
<feature type="domain" description="ChsH2 rubredoxin-like zinc ribbon" evidence="2">
    <location>
        <begin position="20"/>
        <end position="51"/>
    </location>
</feature>
<dbReference type="Pfam" id="PF12172">
    <property type="entry name" value="zf-ChsH2"/>
    <property type="match status" value="1"/>
</dbReference>
<reference evidence="4 5" key="1">
    <citation type="submission" date="2020-05" db="EMBL/GenBank/DDBJ databases">
        <title>Genome sequence of Kribbella sandramycini ATCC 39419.</title>
        <authorList>
            <person name="Maclea K.S."/>
            <person name="Fair J.L."/>
        </authorList>
    </citation>
    <scope>NUCLEOTIDE SEQUENCE [LARGE SCALE GENOMIC DNA]</scope>
    <source>
        <strain evidence="4 5">ATCC 39419</strain>
    </source>
</reference>
<reference evidence="3 6" key="2">
    <citation type="submission" date="2020-08" db="EMBL/GenBank/DDBJ databases">
        <title>Sequencing the genomes of 1000 actinobacteria strains.</title>
        <authorList>
            <person name="Klenk H.-P."/>
        </authorList>
    </citation>
    <scope>NUCLEOTIDE SEQUENCE [LARGE SCALE GENOMIC DNA]</scope>
    <source>
        <strain evidence="3 6">DSM 15626</strain>
    </source>
</reference>
<feature type="domain" description="ChsH2 C-terminal OB-fold" evidence="1">
    <location>
        <begin position="58"/>
        <end position="120"/>
    </location>
</feature>
<dbReference type="EMBL" id="JABJRC010000001">
    <property type="protein sequence ID" value="NOL39671.1"/>
    <property type="molecule type" value="Genomic_DNA"/>
</dbReference>
<name>A0A7Y4KXG1_9ACTN</name>
<protein>
    <submittedName>
        <fullName evidence="4">Nucleotide-binding protein</fullName>
    </submittedName>
    <submittedName>
        <fullName evidence="3">Putative OB-fold protein</fullName>
    </submittedName>
</protein>
<sequence>MGAQLPAPEPAIGPESAEFWAATLEGRLLLGFCDSCLTYFWYPRPLCPACGTWGARLRESAGLGEVVSYTRVHRGLGEYAEVGVYVVGYVQLDEGPRLLTNLVDVSDDLRIGDRVAVVFHKTDGPAALPRFRPASEPAHSA</sequence>
<dbReference type="PANTHER" id="PTHR34075:SF5">
    <property type="entry name" value="BLR3430 PROTEIN"/>
    <property type="match status" value="1"/>
</dbReference>
<dbReference type="Proteomes" id="UP000534306">
    <property type="component" value="Unassembled WGS sequence"/>
</dbReference>
<organism evidence="4 5">
    <name type="scientific">Kribbella sandramycini</name>
    <dbReference type="NCBI Taxonomy" id="60450"/>
    <lineage>
        <taxon>Bacteria</taxon>
        <taxon>Bacillati</taxon>
        <taxon>Actinomycetota</taxon>
        <taxon>Actinomycetes</taxon>
        <taxon>Propionibacteriales</taxon>
        <taxon>Kribbellaceae</taxon>
        <taxon>Kribbella</taxon>
    </lineage>
</organism>
<evidence type="ECO:0000259" key="1">
    <source>
        <dbReference type="Pfam" id="PF01796"/>
    </source>
</evidence>
<dbReference type="Proteomes" id="UP000553957">
    <property type="component" value="Unassembled WGS sequence"/>
</dbReference>
<dbReference type="Gene3D" id="6.10.30.10">
    <property type="match status" value="1"/>
</dbReference>
<evidence type="ECO:0000313" key="4">
    <source>
        <dbReference type="EMBL" id="NOL39671.1"/>
    </source>
</evidence>
<dbReference type="PANTHER" id="PTHR34075">
    <property type="entry name" value="BLR3430 PROTEIN"/>
    <property type="match status" value="1"/>
</dbReference>
<dbReference type="EMBL" id="JACHKF010000001">
    <property type="protein sequence ID" value="MBB6567733.1"/>
    <property type="molecule type" value="Genomic_DNA"/>
</dbReference>
<dbReference type="RefSeq" id="WP_171671477.1">
    <property type="nucleotide sequence ID" value="NZ_BAAAGT010000003.1"/>
</dbReference>
<evidence type="ECO:0000259" key="2">
    <source>
        <dbReference type="Pfam" id="PF12172"/>
    </source>
</evidence>
<accession>A0A7Y4KXG1</accession>
<dbReference type="Pfam" id="PF01796">
    <property type="entry name" value="OB_ChsH2_C"/>
    <property type="match status" value="1"/>
</dbReference>
<keyword evidence="5" id="KW-1185">Reference proteome</keyword>
<dbReference type="InterPro" id="IPR002878">
    <property type="entry name" value="ChsH2_C"/>
</dbReference>
<proteinExistence type="predicted"/>
<evidence type="ECO:0000313" key="3">
    <source>
        <dbReference type="EMBL" id="MBB6567733.1"/>
    </source>
</evidence>
<evidence type="ECO:0000313" key="6">
    <source>
        <dbReference type="Proteomes" id="UP000553957"/>
    </source>
</evidence>
<dbReference type="AlphaFoldDB" id="A0A7Y4KXG1"/>
<dbReference type="SUPFAM" id="SSF50249">
    <property type="entry name" value="Nucleic acid-binding proteins"/>
    <property type="match status" value="1"/>
</dbReference>
<dbReference type="InterPro" id="IPR022002">
    <property type="entry name" value="ChsH2_Znr"/>
</dbReference>
<dbReference type="InterPro" id="IPR052513">
    <property type="entry name" value="Thioester_dehydratase-like"/>
</dbReference>